<comment type="caution">
    <text evidence="1">The sequence shown here is derived from an EMBL/GenBank/DDBJ whole genome shotgun (WGS) entry which is preliminary data.</text>
</comment>
<dbReference type="AlphaFoldDB" id="A0AAV4CJY9"/>
<evidence type="ECO:0008006" key="3">
    <source>
        <dbReference type="Google" id="ProtNLM"/>
    </source>
</evidence>
<gene>
    <name evidence="1" type="ORF">PoB_005965900</name>
</gene>
<proteinExistence type="predicted"/>
<dbReference type="Proteomes" id="UP000735302">
    <property type="component" value="Unassembled WGS sequence"/>
</dbReference>
<evidence type="ECO:0000313" key="1">
    <source>
        <dbReference type="EMBL" id="GFO33154.1"/>
    </source>
</evidence>
<accession>A0AAV4CJY9</accession>
<name>A0AAV4CJY9_9GAST</name>
<protein>
    <recommendedName>
        <fullName evidence="3">Secreted protein</fullName>
    </recommendedName>
</protein>
<dbReference type="EMBL" id="BLXT01006765">
    <property type="protein sequence ID" value="GFO33154.1"/>
    <property type="molecule type" value="Genomic_DNA"/>
</dbReference>
<evidence type="ECO:0000313" key="2">
    <source>
        <dbReference type="Proteomes" id="UP000735302"/>
    </source>
</evidence>
<organism evidence="1 2">
    <name type="scientific">Plakobranchus ocellatus</name>
    <dbReference type="NCBI Taxonomy" id="259542"/>
    <lineage>
        <taxon>Eukaryota</taxon>
        <taxon>Metazoa</taxon>
        <taxon>Spiralia</taxon>
        <taxon>Lophotrochozoa</taxon>
        <taxon>Mollusca</taxon>
        <taxon>Gastropoda</taxon>
        <taxon>Heterobranchia</taxon>
        <taxon>Euthyneura</taxon>
        <taxon>Panpulmonata</taxon>
        <taxon>Sacoglossa</taxon>
        <taxon>Placobranchoidea</taxon>
        <taxon>Plakobranchidae</taxon>
        <taxon>Plakobranchus</taxon>
    </lineage>
</organism>
<reference evidence="1 2" key="1">
    <citation type="journal article" date="2021" name="Elife">
        <title>Chloroplast acquisition without the gene transfer in kleptoplastic sea slugs, Plakobranchus ocellatus.</title>
        <authorList>
            <person name="Maeda T."/>
            <person name="Takahashi S."/>
            <person name="Yoshida T."/>
            <person name="Shimamura S."/>
            <person name="Takaki Y."/>
            <person name="Nagai Y."/>
            <person name="Toyoda A."/>
            <person name="Suzuki Y."/>
            <person name="Arimoto A."/>
            <person name="Ishii H."/>
            <person name="Satoh N."/>
            <person name="Nishiyama T."/>
            <person name="Hasebe M."/>
            <person name="Maruyama T."/>
            <person name="Minagawa J."/>
            <person name="Obokata J."/>
            <person name="Shigenobu S."/>
        </authorList>
    </citation>
    <scope>NUCLEOTIDE SEQUENCE [LARGE SCALE GENOMIC DNA]</scope>
</reference>
<sequence>MHGVQLITVQCTLSLHLYAKHFGIGGMHPAQRAVVLAVGVTQRVLRQTIHRSEHATAFLFALFENLLTMLLARRPAVAYEVTRLVAFCQVNLTKFDKNASHRASSVGYLTLQEADIFTGRGCPSQVAKHDQPAEDSPQILHLLHCPATNCPRQSFCG</sequence>
<keyword evidence="2" id="KW-1185">Reference proteome</keyword>